<dbReference type="EMBL" id="BLAL01000278">
    <property type="protein sequence ID" value="GES99276.1"/>
    <property type="molecule type" value="Genomic_DNA"/>
</dbReference>
<feature type="region of interest" description="Disordered" evidence="2">
    <location>
        <begin position="94"/>
        <end position="120"/>
    </location>
</feature>
<evidence type="ECO:0000313" key="4">
    <source>
        <dbReference type="Proteomes" id="UP000615446"/>
    </source>
</evidence>
<feature type="compositionally biased region" description="Polar residues" evidence="2">
    <location>
        <begin position="103"/>
        <end position="120"/>
    </location>
</feature>
<gene>
    <name evidence="3" type="ORF">RCL2_002578700</name>
</gene>
<protein>
    <submittedName>
        <fullName evidence="3">Endonuclease/exonuclease/phosphatase</fullName>
    </submittedName>
</protein>
<feature type="coiled-coil region" evidence="1">
    <location>
        <begin position="380"/>
        <end position="414"/>
    </location>
</feature>
<keyword evidence="3" id="KW-0540">Nuclease</keyword>
<dbReference type="Proteomes" id="UP000615446">
    <property type="component" value="Unassembled WGS sequence"/>
</dbReference>
<proteinExistence type="predicted"/>
<evidence type="ECO:0000256" key="1">
    <source>
        <dbReference type="SAM" id="Coils"/>
    </source>
</evidence>
<sequence length="1143" mass="133552">MNVNNATPVNNSPPKDNASISSSTTPTNDSNRQEVSNKRVKTVEENNNDIVMTDTIRPIELQTLTNDTTTQKTTVVVSLNKSLHAPKNDRNLLATAPNVDHSGANSKTDLSNKGKNKMTDTNQDTFMHEQLDLFNFKGEKTFRLFCPLNHFPNNDNPHEVLNRVRSHFAHKETFKGCFIDTICKISIIVLTFTSDVNKSSLDGTNIGSLKVTFYDFNEENTSNIIQQELTKIFNRSIRFVDIPNSYSTEVFVNIIQNQYEKDYKEQIFRIKCFNTTIYAFPQTIRLSCTICGDPTHEYTNCPNKQDPNQRPKALKIDRDQNKKPTINQQIYNQFKSIITTHNRERIIRMDQNKYQNHEQPARFSQPPNYIPNIPDNSTKINHLEQEINALKTQLKTLANENTSLKKELTLVKESITTNTKELLYMKEQLNHVNTKSDIMIQKLDEISLYQNNSSPHITRDEFTNQTNEINITHPNTTLNTNNNIPTERQQKIQVVSLPIYEGQNTTSAPVQYPMEDINSIQGQSELGRIEREYDAKYYDQANEDNTYNYNNMKTQDDNSGLLSRFTSYISSKPLIHTATESAPFDQMNRLGASITPSIRTKKFTIQKQKTQKNRENVKTNHKKRKYDEIEQQSVHNHDTNTLNNESNRQFFNPNFKNIGQFFNPYISFSNEKHNTPCIGIVTHNIRGNFRNKIPDILNTMINNNIHILHICKTHELQAPHHESSKAYRSFSIQKAIHTPNLHSNTEDTTQFHIINNPINDGSRKAGNAIIISDLFYKHIAKIHTILGRYIYLKLTFKNKYQFNIYSFYLPTNSTTNRQNIYNTITDTYKQHSCNKNNTHMYSFLLGDFNNNDVLFNDDQITPVRQDQKTISTYRKKFFELLRDQQYFDVQKKLLTRPPNTYRNYHGEFHYCYASDHDMIVTHILTNDLFRPNIDIKKSNNTDQQTNKRTLNDHYFIKDNETWSKYHNKVNHKLNEPGISNIFKNMTNIHDINTQAETLHQTLIKIAKNTFTIKKFKPHNKNEEPLLVRQLSNAKKKIGTLIHHFKFYIKLHILPTDPHNTNDIPTDLRNYYCEDKFWTERAISKLTTLSQKVNFTYSWPNTLDSHNHSEIKTQLTNLYDSINKEYERTLNKHHLHNINKYIER</sequence>
<feature type="compositionally biased region" description="Polar residues" evidence="2">
    <location>
        <begin position="1"/>
        <end position="30"/>
    </location>
</feature>
<evidence type="ECO:0000256" key="2">
    <source>
        <dbReference type="SAM" id="MobiDB-lite"/>
    </source>
</evidence>
<accession>A0A8H3R0X6</accession>
<keyword evidence="3" id="KW-0378">Hydrolase</keyword>
<dbReference type="SUPFAM" id="SSF56219">
    <property type="entry name" value="DNase I-like"/>
    <property type="match status" value="1"/>
</dbReference>
<comment type="caution">
    <text evidence="3">The sequence shown here is derived from an EMBL/GenBank/DDBJ whole genome shotgun (WGS) entry which is preliminary data.</text>
</comment>
<keyword evidence="3" id="KW-0269">Exonuclease</keyword>
<dbReference type="GO" id="GO:0004519">
    <property type="term" value="F:endonuclease activity"/>
    <property type="evidence" value="ECO:0007669"/>
    <property type="project" value="UniProtKB-KW"/>
</dbReference>
<reference evidence="3" key="1">
    <citation type="submission" date="2019-10" db="EMBL/GenBank/DDBJ databases">
        <title>Conservation and host-specific expression of non-tandemly repeated heterogenous ribosome RNA gene in arbuscular mycorrhizal fungi.</title>
        <authorList>
            <person name="Maeda T."/>
            <person name="Kobayashi Y."/>
            <person name="Nakagawa T."/>
            <person name="Ezawa T."/>
            <person name="Yamaguchi K."/>
            <person name="Bino T."/>
            <person name="Nishimoto Y."/>
            <person name="Shigenobu S."/>
            <person name="Kawaguchi M."/>
        </authorList>
    </citation>
    <scope>NUCLEOTIDE SEQUENCE</scope>
    <source>
        <strain evidence="3">HR1</strain>
    </source>
</reference>
<organism evidence="3 4">
    <name type="scientific">Rhizophagus clarus</name>
    <dbReference type="NCBI Taxonomy" id="94130"/>
    <lineage>
        <taxon>Eukaryota</taxon>
        <taxon>Fungi</taxon>
        <taxon>Fungi incertae sedis</taxon>
        <taxon>Mucoromycota</taxon>
        <taxon>Glomeromycotina</taxon>
        <taxon>Glomeromycetes</taxon>
        <taxon>Glomerales</taxon>
        <taxon>Glomeraceae</taxon>
        <taxon>Rhizophagus</taxon>
    </lineage>
</organism>
<feature type="region of interest" description="Disordered" evidence="2">
    <location>
        <begin position="1"/>
        <end position="46"/>
    </location>
</feature>
<dbReference type="GO" id="GO:0004527">
    <property type="term" value="F:exonuclease activity"/>
    <property type="evidence" value="ECO:0007669"/>
    <property type="project" value="UniProtKB-KW"/>
</dbReference>
<dbReference type="AlphaFoldDB" id="A0A8H3R0X6"/>
<keyword evidence="3" id="KW-0255">Endonuclease</keyword>
<feature type="compositionally biased region" description="Basic and acidic residues" evidence="2">
    <location>
        <begin position="31"/>
        <end position="44"/>
    </location>
</feature>
<dbReference type="InterPro" id="IPR036691">
    <property type="entry name" value="Endo/exonu/phosph_ase_sf"/>
</dbReference>
<evidence type="ECO:0000313" key="3">
    <source>
        <dbReference type="EMBL" id="GES99276.1"/>
    </source>
</evidence>
<name>A0A8H3R0X6_9GLOM</name>
<keyword evidence="1" id="KW-0175">Coiled coil</keyword>